<dbReference type="EMBL" id="SDMP01000002">
    <property type="protein sequence ID" value="RYR74174.1"/>
    <property type="molecule type" value="Genomic_DNA"/>
</dbReference>
<feature type="transmembrane region" description="Helical" evidence="2">
    <location>
        <begin position="168"/>
        <end position="188"/>
    </location>
</feature>
<keyword evidence="5" id="KW-1185">Reference proteome</keyword>
<keyword evidence="2" id="KW-0812">Transmembrane</keyword>
<dbReference type="PANTHER" id="PTHR24177:SF332">
    <property type="entry name" value="REPEAT PROTEIN, PUTATIVE-RELATED"/>
    <property type="match status" value="1"/>
</dbReference>
<feature type="domain" description="PGG" evidence="3">
    <location>
        <begin position="121"/>
        <end position="225"/>
    </location>
</feature>
<dbReference type="PANTHER" id="PTHR24177">
    <property type="entry name" value="CASKIN"/>
    <property type="match status" value="1"/>
</dbReference>
<evidence type="ECO:0000259" key="3">
    <source>
        <dbReference type="Pfam" id="PF13962"/>
    </source>
</evidence>
<dbReference type="AlphaFoldDB" id="A0A445EF70"/>
<dbReference type="STRING" id="3818.A0A445EF70"/>
<evidence type="ECO:0000313" key="4">
    <source>
        <dbReference type="EMBL" id="RYR74174.1"/>
    </source>
</evidence>
<keyword evidence="2" id="KW-1133">Transmembrane helix</keyword>
<comment type="caution">
    <text evidence="4">The sequence shown here is derived from an EMBL/GenBank/DDBJ whole genome shotgun (WGS) entry which is preliminary data.</text>
</comment>
<dbReference type="InterPro" id="IPR026961">
    <property type="entry name" value="PGG_dom"/>
</dbReference>
<proteinExistence type="predicted"/>
<feature type="transmembrane region" description="Helical" evidence="2">
    <location>
        <begin position="209"/>
        <end position="232"/>
    </location>
</feature>
<sequence length="239" mass="26373">MVVKLLNSGNPLSMRAIHEKSSKGKNIVLVALENRQTSIVEELKKFSAWDNMIQSVDDEGNNALHLAAMYGVRTHSYTLVVFVCEREIVPTSLIFKDNNKGEISGENFIESHKELVRKGSEWLRNTAESCTVMASLIAGVSFATSSNISGSNNNNDMPNLEGQLSFDTFAMSSLVALCFSISALIVLLSILTSRQQPKDYSRFGLPLKLLCGLCSLFLSIFFMLIFLCLLSLCSPRSDT</sequence>
<comment type="subcellular location">
    <subcellularLocation>
        <location evidence="1">Cell membrane</location>
        <topology evidence="1">Peripheral membrane protein</topology>
    </subcellularLocation>
</comment>
<reference evidence="4 5" key="1">
    <citation type="submission" date="2019-01" db="EMBL/GenBank/DDBJ databases">
        <title>Sequencing of cultivated peanut Arachis hypogaea provides insights into genome evolution and oil improvement.</title>
        <authorList>
            <person name="Chen X."/>
        </authorList>
    </citation>
    <scope>NUCLEOTIDE SEQUENCE [LARGE SCALE GENOMIC DNA]</scope>
    <source>
        <strain evidence="5">cv. Fuhuasheng</strain>
        <tissue evidence="4">Leaves</tissue>
    </source>
</reference>
<dbReference type="Gene3D" id="1.25.40.20">
    <property type="entry name" value="Ankyrin repeat-containing domain"/>
    <property type="match status" value="1"/>
</dbReference>
<gene>
    <name evidence="4" type="ORF">Ahy_A02g008803</name>
</gene>
<dbReference type="Pfam" id="PF13962">
    <property type="entry name" value="PGG"/>
    <property type="match status" value="1"/>
</dbReference>
<name>A0A445EF70_ARAHY</name>
<accession>A0A445EF70</accession>
<keyword evidence="2" id="KW-0472">Membrane</keyword>
<dbReference type="Proteomes" id="UP000289738">
    <property type="component" value="Chromosome A02"/>
</dbReference>
<organism evidence="4 5">
    <name type="scientific">Arachis hypogaea</name>
    <name type="common">Peanut</name>
    <dbReference type="NCBI Taxonomy" id="3818"/>
    <lineage>
        <taxon>Eukaryota</taxon>
        <taxon>Viridiplantae</taxon>
        <taxon>Streptophyta</taxon>
        <taxon>Embryophyta</taxon>
        <taxon>Tracheophyta</taxon>
        <taxon>Spermatophyta</taxon>
        <taxon>Magnoliopsida</taxon>
        <taxon>eudicotyledons</taxon>
        <taxon>Gunneridae</taxon>
        <taxon>Pentapetalae</taxon>
        <taxon>rosids</taxon>
        <taxon>fabids</taxon>
        <taxon>Fabales</taxon>
        <taxon>Fabaceae</taxon>
        <taxon>Papilionoideae</taxon>
        <taxon>50 kb inversion clade</taxon>
        <taxon>dalbergioids sensu lato</taxon>
        <taxon>Dalbergieae</taxon>
        <taxon>Pterocarpus clade</taxon>
        <taxon>Arachis</taxon>
    </lineage>
</organism>
<protein>
    <recommendedName>
        <fullName evidence="3">PGG domain-containing protein</fullName>
    </recommendedName>
</protein>
<dbReference type="SUPFAM" id="SSF48403">
    <property type="entry name" value="Ankyrin repeat"/>
    <property type="match status" value="1"/>
</dbReference>
<dbReference type="InterPro" id="IPR036770">
    <property type="entry name" value="Ankyrin_rpt-contain_sf"/>
</dbReference>
<evidence type="ECO:0000313" key="5">
    <source>
        <dbReference type="Proteomes" id="UP000289738"/>
    </source>
</evidence>
<evidence type="ECO:0000256" key="1">
    <source>
        <dbReference type="ARBA" id="ARBA00004202"/>
    </source>
</evidence>
<evidence type="ECO:0000256" key="2">
    <source>
        <dbReference type="SAM" id="Phobius"/>
    </source>
</evidence>
<dbReference type="GO" id="GO:0005886">
    <property type="term" value="C:plasma membrane"/>
    <property type="evidence" value="ECO:0007669"/>
    <property type="project" value="UniProtKB-SubCell"/>
</dbReference>